<reference evidence="1 2" key="1">
    <citation type="journal article" date="2019" name="Genome Biol. Evol.">
        <title>Insights into the evolution of the New World diploid cottons (Gossypium, subgenus Houzingenia) based on genome sequencing.</title>
        <authorList>
            <person name="Grover C.E."/>
            <person name="Arick M.A. 2nd"/>
            <person name="Thrash A."/>
            <person name="Conover J.L."/>
            <person name="Sanders W.S."/>
            <person name="Peterson D.G."/>
            <person name="Frelichowski J.E."/>
            <person name="Scheffler J.A."/>
            <person name="Scheffler B.E."/>
            <person name="Wendel J.F."/>
        </authorList>
    </citation>
    <scope>NUCLEOTIDE SEQUENCE [LARGE SCALE GENOMIC DNA]</scope>
    <source>
        <strain evidence="1">8</strain>
        <tissue evidence="1">Leaf</tissue>
    </source>
</reference>
<dbReference type="AlphaFoldDB" id="A0A7J9FII4"/>
<dbReference type="PANTHER" id="PTHR33710">
    <property type="entry name" value="BNAC02G09200D PROTEIN"/>
    <property type="match status" value="1"/>
</dbReference>
<sequence>MKEFCMALEDCGLNDLGYIGRWFTWERGWFTATNIRERLDRGVVTLDWMNLFLGYQLEHLSHSFPDHCPILIDTMGSGRYDWSNQVKTFRFEAKWCLENPFEEMVRKWWKDLPGGVLSKIDRMGYQM</sequence>
<name>A0A7J9FII4_9ROSI</name>
<keyword evidence="2" id="KW-1185">Reference proteome</keyword>
<accession>A0A7J9FII4</accession>
<organism evidence="1 2">
    <name type="scientific">Gossypium trilobum</name>
    <dbReference type="NCBI Taxonomy" id="34281"/>
    <lineage>
        <taxon>Eukaryota</taxon>
        <taxon>Viridiplantae</taxon>
        <taxon>Streptophyta</taxon>
        <taxon>Embryophyta</taxon>
        <taxon>Tracheophyta</taxon>
        <taxon>Spermatophyta</taxon>
        <taxon>Magnoliopsida</taxon>
        <taxon>eudicotyledons</taxon>
        <taxon>Gunneridae</taxon>
        <taxon>Pentapetalae</taxon>
        <taxon>rosids</taxon>
        <taxon>malvids</taxon>
        <taxon>Malvales</taxon>
        <taxon>Malvaceae</taxon>
        <taxon>Malvoideae</taxon>
        <taxon>Gossypium</taxon>
    </lineage>
</organism>
<dbReference type="PANTHER" id="PTHR33710:SF73">
    <property type="entry name" value="ZINC KNUCKLE CX2CX4HX4C DOMAIN-CONTAINING PROTEIN"/>
    <property type="match status" value="1"/>
</dbReference>
<comment type="caution">
    <text evidence="1">The sequence shown here is derived from an EMBL/GenBank/DDBJ whole genome shotgun (WGS) entry which is preliminary data.</text>
</comment>
<dbReference type="SUPFAM" id="SSF56219">
    <property type="entry name" value="DNase I-like"/>
    <property type="match status" value="1"/>
</dbReference>
<gene>
    <name evidence="1" type="ORF">Gotri_027804</name>
</gene>
<dbReference type="InterPro" id="IPR036691">
    <property type="entry name" value="Endo/exonu/phosph_ase_sf"/>
</dbReference>
<evidence type="ECO:0000313" key="1">
    <source>
        <dbReference type="EMBL" id="MBA0785057.1"/>
    </source>
</evidence>
<dbReference type="Proteomes" id="UP000593568">
    <property type="component" value="Unassembled WGS sequence"/>
</dbReference>
<protein>
    <recommendedName>
        <fullName evidence="3">Reverse transcriptase</fullName>
    </recommendedName>
</protein>
<proteinExistence type="predicted"/>
<dbReference type="EMBL" id="JABEZW010217552">
    <property type="protein sequence ID" value="MBA0785057.1"/>
    <property type="molecule type" value="Genomic_DNA"/>
</dbReference>
<evidence type="ECO:0008006" key="3">
    <source>
        <dbReference type="Google" id="ProtNLM"/>
    </source>
</evidence>
<evidence type="ECO:0000313" key="2">
    <source>
        <dbReference type="Proteomes" id="UP000593568"/>
    </source>
</evidence>